<dbReference type="NCBIfam" id="NF005444">
    <property type="entry name" value="PRK07033.1"/>
    <property type="match status" value="1"/>
</dbReference>
<evidence type="ECO:0000256" key="3">
    <source>
        <dbReference type="SAM" id="Phobius"/>
    </source>
</evidence>
<dbReference type="PANTHER" id="PTHR38033:SF1">
    <property type="entry name" value="DOTU FAMILY TYPE IV_VI SECRETION SYSTEM PROTEIN"/>
    <property type="match status" value="1"/>
</dbReference>
<dbReference type="EMBL" id="BSOG01000008">
    <property type="protein sequence ID" value="GLR15296.1"/>
    <property type="molecule type" value="Genomic_DNA"/>
</dbReference>
<proteinExistence type="predicted"/>
<evidence type="ECO:0000256" key="1">
    <source>
        <dbReference type="PROSITE-ProRule" id="PRU00473"/>
    </source>
</evidence>
<reference evidence="6" key="1">
    <citation type="journal article" date="2019" name="Int. J. Syst. Evol. Microbiol.">
        <title>The Global Catalogue of Microorganisms (GCM) 10K type strain sequencing project: providing services to taxonomists for standard genome sequencing and annotation.</title>
        <authorList>
            <consortium name="The Broad Institute Genomics Platform"/>
            <consortium name="The Broad Institute Genome Sequencing Center for Infectious Disease"/>
            <person name="Wu L."/>
            <person name="Ma J."/>
        </authorList>
    </citation>
    <scope>NUCLEOTIDE SEQUENCE [LARGE SCALE GENOMIC DNA]</scope>
    <source>
        <strain evidence="6">NBRC 110044</strain>
    </source>
</reference>
<dbReference type="Gene3D" id="3.30.1330.60">
    <property type="entry name" value="OmpA-like domain"/>
    <property type="match status" value="1"/>
</dbReference>
<dbReference type="PROSITE" id="PS51123">
    <property type="entry name" value="OMPA_2"/>
    <property type="match status" value="1"/>
</dbReference>
<dbReference type="InterPro" id="IPR017733">
    <property type="entry name" value="OmpA-like_dom_proteobacteria"/>
</dbReference>
<dbReference type="Pfam" id="PF00691">
    <property type="entry name" value="OmpA"/>
    <property type="match status" value="1"/>
</dbReference>
<dbReference type="InterPro" id="IPR036737">
    <property type="entry name" value="OmpA-like_sf"/>
</dbReference>
<evidence type="ECO:0000259" key="4">
    <source>
        <dbReference type="PROSITE" id="PS51123"/>
    </source>
</evidence>
<keyword evidence="3" id="KW-0812">Transmembrane</keyword>
<gene>
    <name evidence="5" type="ORF">GCM10007907_40860</name>
</gene>
<dbReference type="InterPro" id="IPR017732">
    <property type="entry name" value="T4/T6SS_DotU"/>
</dbReference>
<feature type="transmembrane region" description="Helical" evidence="3">
    <location>
        <begin position="228"/>
        <end position="250"/>
    </location>
</feature>
<dbReference type="Proteomes" id="UP001156706">
    <property type="component" value="Unassembled WGS sequence"/>
</dbReference>
<dbReference type="InterPro" id="IPR038522">
    <property type="entry name" value="T4/T6SS_DotU_sf"/>
</dbReference>
<name>A0ABQ5YL38_9NEIS</name>
<dbReference type="SUPFAM" id="SSF103088">
    <property type="entry name" value="OmpA-like"/>
    <property type="match status" value="1"/>
</dbReference>
<keyword evidence="3" id="KW-1133">Transmembrane helix</keyword>
<keyword evidence="6" id="KW-1185">Reference proteome</keyword>
<protein>
    <recommendedName>
        <fullName evidence="4">OmpA-like domain-containing protein</fullName>
    </recommendedName>
</protein>
<dbReference type="InterPro" id="IPR006665">
    <property type="entry name" value="OmpA-like"/>
</dbReference>
<accession>A0ABQ5YL38</accession>
<dbReference type="Gene3D" id="1.25.40.590">
    <property type="entry name" value="Type IV / VI secretion system, DotU"/>
    <property type="match status" value="1"/>
</dbReference>
<dbReference type="PANTHER" id="PTHR38033">
    <property type="entry name" value="MEMBRANE PROTEIN-RELATED"/>
    <property type="match status" value="1"/>
</dbReference>
<organism evidence="5 6">
    <name type="scientific">Chitinimonas prasina</name>
    <dbReference type="NCBI Taxonomy" id="1434937"/>
    <lineage>
        <taxon>Bacteria</taxon>
        <taxon>Pseudomonadati</taxon>
        <taxon>Pseudomonadota</taxon>
        <taxon>Betaproteobacteria</taxon>
        <taxon>Neisseriales</taxon>
        <taxon>Chitinibacteraceae</taxon>
        <taxon>Chitinimonas</taxon>
    </lineage>
</organism>
<dbReference type="Pfam" id="PF09850">
    <property type="entry name" value="DotU"/>
    <property type="match status" value="1"/>
</dbReference>
<dbReference type="CDD" id="cd07185">
    <property type="entry name" value="OmpA_C-like"/>
    <property type="match status" value="1"/>
</dbReference>
<evidence type="ECO:0000256" key="2">
    <source>
        <dbReference type="SAM" id="MobiDB-lite"/>
    </source>
</evidence>
<evidence type="ECO:0000313" key="6">
    <source>
        <dbReference type="Proteomes" id="UP001156706"/>
    </source>
</evidence>
<dbReference type="NCBIfam" id="TIGR03350">
    <property type="entry name" value="type_VI_ompA"/>
    <property type="match status" value="1"/>
</dbReference>
<comment type="caution">
    <text evidence="5">The sequence shown here is derived from an EMBL/GenBank/DDBJ whole genome shotgun (WGS) entry which is preliminary data.</text>
</comment>
<dbReference type="NCBIfam" id="TIGR03349">
    <property type="entry name" value="IV_VI_DotU"/>
    <property type="match status" value="1"/>
</dbReference>
<keyword evidence="1 3" id="KW-0472">Membrane</keyword>
<feature type="domain" description="OmpA-like" evidence="4">
    <location>
        <begin position="305"/>
        <end position="424"/>
    </location>
</feature>
<sequence>MKNPMDADFNLLKPTPGGQTPSQPASGPLTGFHDDFDDVQSEPVYSGLNPLVACANPLLYLAGQLRKTAHHPNPAGLREYLVERVRAFEDAARAAGLRHEQVIAGRYVLCTLLDEVAADTPWGGMGVWAKHSLLVTFHNETWGGEKFYQLLAKLGENPVGNRDLLELMYLCLCIGFEGRYRVVEGGAAQLDLLRRRLVEMLRQQRPAAERDLSANWQGEVSVNKSTRFVIPLWVAASTAGLVLALLYMGLSLSLNRNSDPVFGDIQSLRARVANQLLDKPAAAPRLAAFLQKEINEGLVSVADHENRSVVTIRGDGLFESGSADVTQAYLPVLARIAAELQKVKGQVLVSGHTDNQPVRSMQYPSNWHLSRARAEAVRDLLADTLPADRLMVDGRSDSEPVAANDSAANRARNRRVEITLFVSK</sequence>
<dbReference type="NCBIfam" id="NF038228">
    <property type="entry name" value="IcmH_DotU_IVB"/>
    <property type="match status" value="1"/>
</dbReference>
<feature type="region of interest" description="Disordered" evidence="2">
    <location>
        <begin position="1"/>
        <end position="28"/>
    </location>
</feature>
<evidence type="ECO:0000313" key="5">
    <source>
        <dbReference type="EMBL" id="GLR15296.1"/>
    </source>
</evidence>